<evidence type="ECO:0000256" key="8">
    <source>
        <dbReference type="ARBA" id="ARBA00022989"/>
    </source>
</evidence>
<evidence type="ECO:0000259" key="13">
    <source>
        <dbReference type="Pfam" id="PF00520"/>
    </source>
</evidence>
<keyword evidence="8 12" id="KW-1133">Transmembrane helix</keyword>
<dbReference type="OrthoDB" id="9810759at2"/>
<evidence type="ECO:0000256" key="2">
    <source>
        <dbReference type="ARBA" id="ARBA00022448"/>
    </source>
</evidence>
<sequence>MKSDYNFKKRVYEVIEVSRMGDLSSRAYDVLMTTAIIVGLVPLTLKGNSRYTILIDIFTSALFLVDYIARVYTADYKMGYENYKAYIAYIFTPLAIFDLLSIIPVIYIFLPVSSIIGLLRLFRIFRVLKLVRYSKTMVIISNVIRKVKKQLLAVLILIIVYIFVAAMLIFQLEPNLFSSFFDALYWATISITTIGYGDIFPVTPVGRFITMISALVGMAVIALPTGIITAAYMQEITKKKSKYEL</sequence>
<dbReference type="RefSeq" id="WP_151625151.1">
    <property type="nucleotide sequence ID" value="NZ_CP043028.1"/>
</dbReference>
<dbReference type="EMBL" id="CP043028">
    <property type="protein sequence ID" value="QFJ55929.1"/>
    <property type="molecule type" value="Genomic_DNA"/>
</dbReference>
<protein>
    <submittedName>
        <fullName evidence="14">Ion transporter</fullName>
    </submittedName>
</protein>
<reference evidence="15" key="1">
    <citation type="submission" date="2019-08" db="EMBL/GenBank/DDBJ databases">
        <title>Complete Genome Sequence of the Polysaccharide-Degrading Rumen Bacterium Pseudobutyrivibrio xylanivorans MA3014.</title>
        <authorList>
            <person name="Palevich N."/>
            <person name="Maclean P.H."/>
            <person name="Kelly W.J."/>
            <person name="Leahy S.C."/>
            <person name="Rakonjac J."/>
            <person name="Attwood G.T."/>
        </authorList>
    </citation>
    <scope>NUCLEOTIDE SEQUENCE [LARGE SCALE GENOMIC DNA]</scope>
    <source>
        <strain evidence="15">MA3014</strain>
    </source>
</reference>
<comment type="subcellular location">
    <subcellularLocation>
        <location evidence="1">Membrane</location>
        <topology evidence="1">Multi-pass membrane protein</topology>
    </subcellularLocation>
</comment>
<keyword evidence="6" id="KW-0851">Voltage-gated channel</keyword>
<dbReference type="SUPFAM" id="SSF81324">
    <property type="entry name" value="Voltage-gated potassium channels"/>
    <property type="match status" value="1"/>
</dbReference>
<dbReference type="GO" id="GO:0008076">
    <property type="term" value="C:voltage-gated potassium channel complex"/>
    <property type="evidence" value="ECO:0007669"/>
    <property type="project" value="InterPro"/>
</dbReference>
<proteinExistence type="predicted"/>
<gene>
    <name evidence="14" type="ORF">FXF36_14035</name>
</gene>
<keyword evidence="2" id="KW-0813">Transport</keyword>
<evidence type="ECO:0000256" key="1">
    <source>
        <dbReference type="ARBA" id="ARBA00004141"/>
    </source>
</evidence>
<evidence type="ECO:0000256" key="3">
    <source>
        <dbReference type="ARBA" id="ARBA00022538"/>
    </source>
</evidence>
<feature type="transmembrane region" description="Helical" evidence="12">
    <location>
        <begin position="51"/>
        <end position="73"/>
    </location>
</feature>
<keyword evidence="10 12" id="KW-0472">Membrane</keyword>
<evidence type="ECO:0000256" key="4">
    <source>
        <dbReference type="ARBA" id="ARBA00022692"/>
    </source>
</evidence>
<dbReference type="KEGG" id="pxv:FXF36_14035"/>
<evidence type="ECO:0000256" key="11">
    <source>
        <dbReference type="ARBA" id="ARBA00023303"/>
    </source>
</evidence>
<dbReference type="InterPro" id="IPR027359">
    <property type="entry name" value="Volt_channel_dom_sf"/>
</dbReference>
<evidence type="ECO:0000256" key="10">
    <source>
        <dbReference type="ARBA" id="ARBA00023136"/>
    </source>
</evidence>
<dbReference type="PANTHER" id="PTHR11537">
    <property type="entry name" value="VOLTAGE-GATED POTASSIUM CHANNEL"/>
    <property type="match status" value="1"/>
</dbReference>
<keyword evidence="11" id="KW-0407">Ion channel</keyword>
<dbReference type="AlphaFoldDB" id="A0A5P6VVF7"/>
<dbReference type="PRINTS" id="PR00169">
    <property type="entry name" value="KCHANNEL"/>
</dbReference>
<dbReference type="Proteomes" id="UP000327030">
    <property type="component" value="Chromosome 1"/>
</dbReference>
<accession>A0A5P6VVF7</accession>
<organism evidence="14 15">
    <name type="scientific">Pseudobutyrivibrio xylanivorans</name>
    <dbReference type="NCBI Taxonomy" id="185007"/>
    <lineage>
        <taxon>Bacteria</taxon>
        <taxon>Bacillati</taxon>
        <taxon>Bacillota</taxon>
        <taxon>Clostridia</taxon>
        <taxon>Lachnospirales</taxon>
        <taxon>Lachnospiraceae</taxon>
        <taxon>Pseudobutyrivibrio</taxon>
    </lineage>
</organism>
<keyword evidence="5" id="KW-0631">Potassium channel</keyword>
<keyword evidence="4 12" id="KW-0812">Transmembrane</keyword>
<dbReference type="Pfam" id="PF00520">
    <property type="entry name" value="Ion_trans"/>
    <property type="match status" value="1"/>
</dbReference>
<keyword evidence="9" id="KW-0406">Ion transport</keyword>
<evidence type="ECO:0000313" key="14">
    <source>
        <dbReference type="EMBL" id="QFJ55929.1"/>
    </source>
</evidence>
<dbReference type="Gene3D" id="1.10.287.70">
    <property type="match status" value="1"/>
</dbReference>
<evidence type="ECO:0000256" key="12">
    <source>
        <dbReference type="SAM" id="Phobius"/>
    </source>
</evidence>
<keyword evidence="3" id="KW-0633">Potassium transport</keyword>
<evidence type="ECO:0000256" key="9">
    <source>
        <dbReference type="ARBA" id="ARBA00023065"/>
    </source>
</evidence>
<dbReference type="InterPro" id="IPR005821">
    <property type="entry name" value="Ion_trans_dom"/>
</dbReference>
<evidence type="ECO:0000256" key="6">
    <source>
        <dbReference type="ARBA" id="ARBA00022882"/>
    </source>
</evidence>
<dbReference type="GO" id="GO:0001508">
    <property type="term" value="P:action potential"/>
    <property type="evidence" value="ECO:0007669"/>
    <property type="project" value="TreeGrafter"/>
</dbReference>
<dbReference type="InterPro" id="IPR028325">
    <property type="entry name" value="VG_K_chnl"/>
</dbReference>
<feature type="transmembrane region" description="Helical" evidence="12">
    <location>
        <begin position="151"/>
        <end position="172"/>
    </location>
</feature>
<feature type="domain" description="Ion transport" evidence="13">
    <location>
        <begin position="28"/>
        <end position="235"/>
    </location>
</feature>
<evidence type="ECO:0000256" key="7">
    <source>
        <dbReference type="ARBA" id="ARBA00022958"/>
    </source>
</evidence>
<dbReference type="GO" id="GO:0005249">
    <property type="term" value="F:voltage-gated potassium channel activity"/>
    <property type="evidence" value="ECO:0007669"/>
    <property type="project" value="InterPro"/>
</dbReference>
<dbReference type="Gene3D" id="1.20.120.350">
    <property type="entry name" value="Voltage-gated potassium channels. Chain C"/>
    <property type="match status" value="1"/>
</dbReference>
<dbReference type="PANTHER" id="PTHR11537:SF254">
    <property type="entry name" value="POTASSIUM VOLTAGE-GATED CHANNEL PROTEIN SHAB"/>
    <property type="match status" value="1"/>
</dbReference>
<name>A0A5P6VVF7_PSEXY</name>
<keyword evidence="7" id="KW-0630">Potassium</keyword>
<evidence type="ECO:0000256" key="5">
    <source>
        <dbReference type="ARBA" id="ARBA00022826"/>
    </source>
</evidence>
<evidence type="ECO:0000313" key="15">
    <source>
        <dbReference type="Proteomes" id="UP000327030"/>
    </source>
</evidence>
<feature type="transmembrane region" description="Helical" evidence="12">
    <location>
        <begin position="208"/>
        <end position="233"/>
    </location>
</feature>